<protein>
    <submittedName>
        <fullName evidence="1">Uncharacterized protein</fullName>
    </submittedName>
</protein>
<reference evidence="2 4" key="2">
    <citation type="submission" date="2021-03" db="EMBL/GenBank/DDBJ databases">
        <title>Genomic Encyclopedia of Type Strains, Phase IV (KMG-IV): sequencing the most valuable type-strain genomes for metagenomic binning, comparative biology and taxonomic classification.</title>
        <authorList>
            <person name="Goeker M."/>
        </authorList>
    </citation>
    <scope>NUCLEOTIDE SEQUENCE [LARGE SCALE GENOMIC DNA]</scope>
    <source>
        <strain evidence="2 4">DSM 40499</strain>
    </source>
</reference>
<sequence>MTLTVAGQADIRRRLNTDGLATLGLTGPLLSPAWTQTPPATDENRLTFTTMTSWYAPLAGMLLPVADGSRLGLSRLDGSPAEPASAPCAVLRVHPQARLRLEREWVAALQTGGAPDQSLRPVPATILVRNLTTPLTQAFSLAAAELLMPAGEVSFHDEHGIIIDPFAFAAQVAEVLTRTPALGAQPPGGATTGTPQAIAASVSAGTFVHLVDLHGRPWTDPPGPNTGLSFYTGTAGSRTEGTHLDDSRPYSWPAGAVLSARADPDGAQTPPPATLLRFGWSTVGRMATTPLSRPSAGTRTPVRDWLRVTITDPAFHLLGNRTTTTRDGVTGVDATTAGEEAPAVRDGSPVTLLPDGRSCLGFFAQAILGLQGGNPSGTFTSGPVFAASVMFDDGKWPLAVSPGNSGRWPTSPAAVPVAGSDADVLGRCAALRTATTAQWIAGGNDVLVTLPPGLPVGAAVRLYPVKVLLGTGPDEQPLLLRADGGAAVVTGGTDTIVLTDPFSLGTTPVRGGSAHLRADATVTWLPTGGGRPKVKLVSNLSWPVTADVPRPAGAPTNLLAAQFWRGVADAPLLGSPATGSFTLSTTFADPVAFVQSVVRQMTTDQNPRRAPRLPTMARTESLLAAQLPATAGADLYRSVLTGGWLTSETDTHSYRIANPAAAGAHEVHAPGVGASSQLGFDLWAAAAHRARPVVPTADVAGPLGGGPNTGAPSNWVLLQANTASMPPAPPATPSSIAGAVLQTVPAYVETPELALIPDDDTAAVENFVTNELPSYPTLPNRPEIARQLTREIRTCKHGRRDAQWALLRAIRHARRLVYIETPLLAPTSHTQGAPADGAAAVDLFTELANRLSSEPRLRAVILVPRTPPFTHGYEPWSMYFHSARTQVAQALQAAAGNVTAPGGGTRPRVLIAHPMGIPGRPLVLRTTTVIVDDVWLISGTSTLSRRGMTFDGANDVVLTDWQLDRGAGTAIRAHRKELMAAHLGVAAGTGGVGGGAAPSTVGAPTADWVRLHQPTSAHEAFTDVLAAGGLGKLLPLWPGPDPHAPGAPLAHPPEIADPDGRGGANLIVTLAGALGGNPTV</sequence>
<dbReference type="Proteomes" id="UP000092659">
    <property type="component" value="Chromosome"/>
</dbReference>
<dbReference type="AlphaFoldDB" id="A0A1B1AWX8"/>
<evidence type="ECO:0000313" key="4">
    <source>
        <dbReference type="Proteomes" id="UP001519309"/>
    </source>
</evidence>
<keyword evidence="4" id="KW-1185">Reference proteome</keyword>
<dbReference type="OrthoDB" id="9814092at2"/>
<dbReference type="KEGG" id="sgs:AVL59_16950"/>
<dbReference type="STRING" id="68214.AVL59_16950"/>
<evidence type="ECO:0000313" key="1">
    <source>
        <dbReference type="EMBL" id="ANP51086.1"/>
    </source>
</evidence>
<gene>
    <name evidence="1" type="ORF">AVL59_16950</name>
    <name evidence="2" type="ORF">J2Z21_009669</name>
</gene>
<evidence type="ECO:0000313" key="2">
    <source>
        <dbReference type="EMBL" id="MBP2056650.1"/>
    </source>
</evidence>
<organism evidence="1 3">
    <name type="scientific">Streptomyces griseochromogenes</name>
    <dbReference type="NCBI Taxonomy" id="68214"/>
    <lineage>
        <taxon>Bacteria</taxon>
        <taxon>Bacillati</taxon>
        <taxon>Actinomycetota</taxon>
        <taxon>Actinomycetes</taxon>
        <taxon>Kitasatosporales</taxon>
        <taxon>Streptomycetaceae</taxon>
        <taxon>Streptomyces</taxon>
    </lineage>
</organism>
<reference evidence="1 3" key="1">
    <citation type="submission" date="2016-06" db="EMBL/GenBank/DDBJ databases">
        <title>Complete genome sequence of Streptomyces griseochromogenes ATCC 14511, the Blasticidin S producer.</title>
        <authorList>
            <person name="Wu L."/>
        </authorList>
    </citation>
    <scope>NUCLEOTIDE SEQUENCE [LARGE SCALE GENOMIC DNA]</scope>
    <source>
        <strain evidence="1 3">ATCC 14511</strain>
    </source>
</reference>
<name>A0A1B1AWX8_9ACTN</name>
<dbReference type="SUPFAM" id="SSF56024">
    <property type="entry name" value="Phospholipase D/nuclease"/>
    <property type="match status" value="1"/>
</dbReference>
<evidence type="ECO:0000313" key="3">
    <source>
        <dbReference type="Proteomes" id="UP000092659"/>
    </source>
</evidence>
<dbReference type="EMBL" id="CP016279">
    <property type="protein sequence ID" value="ANP51086.1"/>
    <property type="molecule type" value="Genomic_DNA"/>
</dbReference>
<accession>A0A1B1AWX8</accession>
<dbReference type="RefSeq" id="WP_067304954.1">
    <property type="nucleotide sequence ID" value="NZ_CP016279.1"/>
</dbReference>
<dbReference type="Proteomes" id="UP001519309">
    <property type="component" value="Unassembled WGS sequence"/>
</dbReference>
<proteinExistence type="predicted"/>
<dbReference type="EMBL" id="JAGGLP010000055">
    <property type="protein sequence ID" value="MBP2056650.1"/>
    <property type="molecule type" value="Genomic_DNA"/>
</dbReference>